<evidence type="ECO:0000313" key="1">
    <source>
        <dbReference type="EMBL" id="SHH17097.1"/>
    </source>
</evidence>
<sequence length="154" mass="18306">MNIDYQDPNVFEVDYIYRIQTFEKYLENQMCSKDHYANYKVGLIPNILYGHNLPKILELFKKEFLEVKSGLERYEMDNNNDFPMLKSYINTERDLRKIFDESQLKDYSILLEQSFDNQKLDATAAAVSRFFLPTPILKSYIFQVEKIFGKGILD</sequence>
<dbReference type="Proteomes" id="UP000184112">
    <property type="component" value="Unassembled WGS sequence"/>
</dbReference>
<dbReference type="AlphaFoldDB" id="A0A1M5QSI6"/>
<gene>
    <name evidence="1" type="ORF">SAMN05444388_107153</name>
</gene>
<protein>
    <submittedName>
        <fullName evidence="1">Uncharacterized protein</fullName>
    </submittedName>
</protein>
<dbReference type="RefSeq" id="WP_073410089.1">
    <property type="nucleotide sequence ID" value="NZ_FQWH01000007.1"/>
</dbReference>
<evidence type="ECO:0000313" key="2">
    <source>
        <dbReference type="Proteomes" id="UP000184112"/>
    </source>
</evidence>
<organism evidence="1 2">
    <name type="scientific">Flavobacterium johnsoniae</name>
    <name type="common">Cytophaga johnsonae</name>
    <dbReference type="NCBI Taxonomy" id="986"/>
    <lineage>
        <taxon>Bacteria</taxon>
        <taxon>Pseudomonadati</taxon>
        <taxon>Bacteroidota</taxon>
        <taxon>Flavobacteriia</taxon>
        <taxon>Flavobacteriales</taxon>
        <taxon>Flavobacteriaceae</taxon>
        <taxon>Flavobacterium</taxon>
    </lineage>
</organism>
<accession>A0A1M5QSI6</accession>
<proteinExistence type="predicted"/>
<reference evidence="1 2" key="1">
    <citation type="submission" date="2016-11" db="EMBL/GenBank/DDBJ databases">
        <authorList>
            <person name="Jaros S."/>
            <person name="Januszkiewicz K."/>
            <person name="Wedrychowicz H."/>
        </authorList>
    </citation>
    <scope>NUCLEOTIDE SEQUENCE [LARGE SCALE GENOMIC DNA]</scope>
    <source>
        <strain evidence="1 2">DSM 6792</strain>
    </source>
</reference>
<dbReference type="EMBL" id="FQWH01000007">
    <property type="protein sequence ID" value="SHH17097.1"/>
    <property type="molecule type" value="Genomic_DNA"/>
</dbReference>
<name>A0A1M5QSI6_FLAJO</name>